<dbReference type="RefSeq" id="WP_345574064.1">
    <property type="nucleotide sequence ID" value="NZ_BAABDQ010000039.1"/>
</dbReference>
<dbReference type="Pfam" id="PF00805">
    <property type="entry name" value="Pentapeptide"/>
    <property type="match status" value="1"/>
</dbReference>
<accession>A0ABP6ZCA3</accession>
<evidence type="ECO:0000313" key="3">
    <source>
        <dbReference type="Proteomes" id="UP001500630"/>
    </source>
</evidence>
<protein>
    <recommendedName>
        <fullName evidence="4">Pentapeptide repeat-containing protein</fullName>
    </recommendedName>
</protein>
<sequence>MSRRIQVAVIAGVLLGALLLLLAALLYVPRLFFPPLSPGELRAVSGAETRIQLQQAQAGLQSGLRGQLLQAFGGLFVVAGIVAAWQQVRVAREGHLTDRFSRAIEHLGSDTVDIRVGGLHALERIAINSYADRPAVAAILAAYVRGHAPWPVGAPKGPVHPGEIDDDLPWLSSRAPDVQIAMHILARLPHHADVGDRYLSRVDLRRIQLKGKLDHTNLRHATLNRAWLRGISLRGADLTNADLRQAKLERADLAEARLERAHLQGARLRGAVLRGADLRRADLSNADLSDADLSGARLEGAKLDDIIASAGTRLPVNEAGQG</sequence>
<proteinExistence type="predicted"/>
<feature type="transmembrane region" description="Helical" evidence="1">
    <location>
        <begin position="7"/>
        <end position="28"/>
    </location>
</feature>
<reference evidence="3" key="1">
    <citation type="journal article" date="2019" name="Int. J. Syst. Evol. Microbiol.">
        <title>The Global Catalogue of Microorganisms (GCM) 10K type strain sequencing project: providing services to taxonomists for standard genome sequencing and annotation.</title>
        <authorList>
            <consortium name="The Broad Institute Genomics Platform"/>
            <consortium name="The Broad Institute Genome Sequencing Center for Infectious Disease"/>
            <person name="Wu L."/>
            <person name="Ma J."/>
        </authorList>
    </citation>
    <scope>NUCLEOTIDE SEQUENCE [LARGE SCALE GENOMIC DNA]</scope>
    <source>
        <strain evidence="3">JCM 17326</strain>
    </source>
</reference>
<keyword evidence="1" id="KW-0472">Membrane</keyword>
<keyword evidence="3" id="KW-1185">Reference proteome</keyword>
<evidence type="ECO:0008006" key="4">
    <source>
        <dbReference type="Google" id="ProtNLM"/>
    </source>
</evidence>
<name>A0ABP6ZCA3_9ACTN</name>
<dbReference type="PANTHER" id="PTHR14136:SF17">
    <property type="entry name" value="BTB_POZ DOMAIN-CONTAINING PROTEIN KCTD9"/>
    <property type="match status" value="1"/>
</dbReference>
<dbReference type="Gene3D" id="2.160.20.80">
    <property type="entry name" value="E3 ubiquitin-protein ligase SopA"/>
    <property type="match status" value="1"/>
</dbReference>
<keyword evidence="1" id="KW-0812">Transmembrane</keyword>
<comment type="caution">
    <text evidence="2">The sequence shown here is derived from an EMBL/GenBank/DDBJ whole genome shotgun (WGS) entry which is preliminary data.</text>
</comment>
<keyword evidence="1" id="KW-1133">Transmembrane helix</keyword>
<dbReference type="InterPro" id="IPR051082">
    <property type="entry name" value="Pentapeptide-BTB/POZ_domain"/>
</dbReference>
<gene>
    <name evidence="2" type="ORF">GCM10022419_106030</name>
</gene>
<dbReference type="PANTHER" id="PTHR14136">
    <property type="entry name" value="BTB_POZ DOMAIN-CONTAINING PROTEIN KCTD9"/>
    <property type="match status" value="1"/>
</dbReference>
<dbReference type="InterPro" id="IPR001646">
    <property type="entry name" value="5peptide_repeat"/>
</dbReference>
<dbReference type="EMBL" id="BAABDQ010000039">
    <property type="protein sequence ID" value="GAA3604199.1"/>
    <property type="molecule type" value="Genomic_DNA"/>
</dbReference>
<dbReference type="SUPFAM" id="SSF141571">
    <property type="entry name" value="Pentapeptide repeat-like"/>
    <property type="match status" value="1"/>
</dbReference>
<evidence type="ECO:0000256" key="1">
    <source>
        <dbReference type="SAM" id="Phobius"/>
    </source>
</evidence>
<organism evidence="2 3">
    <name type="scientific">Nonomuraea rosea</name>
    <dbReference type="NCBI Taxonomy" id="638574"/>
    <lineage>
        <taxon>Bacteria</taxon>
        <taxon>Bacillati</taxon>
        <taxon>Actinomycetota</taxon>
        <taxon>Actinomycetes</taxon>
        <taxon>Streptosporangiales</taxon>
        <taxon>Streptosporangiaceae</taxon>
        <taxon>Nonomuraea</taxon>
    </lineage>
</organism>
<evidence type="ECO:0000313" key="2">
    <source>
        <dbReference type="EMBL" id="GAA3604199.1"/>
    </source>
</evidence>
<dbReference type="Proteomes" id="UP001500630">
    <property type="component" value="Unassembled WGS sequence"/>
</dbReference>